<evidence type="ECO:0000313" key="4">
    <source>
        <dbReference type="Proteomes" id="UP000776983"/>
    </source>
</evidence>
<dbReference type="Pfam" id="PF00067">
    <property type="entry name" value="p450"/>
    <property type="match status" value="1"/>
</dbReference>
<reference evidence="3 4" key="1">
    <citation type="submission" date="2020-07" db="EMBL/GenBank/DDBJ databases">
        <title>Pusillimonas sp. nov., isolated from poultry manure in Taiwan.</title>
        <authorList>
            <person name="Lin S.-Y."/>
            <person name="Tang Y.-S."/>
            <person name="Young C.-C."/>
        </authorList>
    </citation>
    <scope>NUCLEOTIDE SEQUENCE [LARGE SCALE GENOMIC DNA]</scope>
    <source>
        <strain evidence="3 4">CC-YST705</strain>
    </source>
</reference>
<proteinExistence type="inferred from homology"/>
<dbReference type="InterPro" id="IPR001128">
    <property type="entry name" value="Cyt_P450"/>
</dbReference>
<accession>A0ABS8CDH7</accession>
<dbReference type="EMBL" id="JACDXW010000003">
    <property type="protein sequence ID" value="MCB5363654.1"/>
    <property type="molecule type" value="Genomic_DNA"/>
</dbReference>
<gene>
    <name evidence="3" type="ORF">H0484_07820</name>
</gene>
<protein>
    <submittedName>
        <fullName evidence="3">Cytochrome P450</fullName>
    </submittedName>
</protein>
<evidence type="ECO:0000256" key="1">
    <source>
        <dbReference type="ARBA" id="ARBA00010617"/>
    </source>
</evidence>
<name>A0ABS8CDH7_9BURK</name>
<sequence length="405" mass="45483">MQTMQDDTAREINVPRLDLDPFSDEFLTDPYPFHEQMREAGPVVWLNKYGIWAVARHKEVHGILTDWSNFISSAGVGLANFRTETPFRPPSLILEADPPSHTRARAILARVLSPKVVMKIKVDFQAYAEELVERLVAQGEIDAVKELGEVYPLKVFPDALGLSEQGRENLLLYGNMVFNAFGPRNHIFQDAVQRYEPVRDWIMTQCQRENLRPDGFGDLIYQAAEAGEITMEEAPMLVRSFLSAGVDTTVNGIGNAVYSLAINPDQYAKLAAEPGKARAAFEESLRYESSVQTFFRTVNARMTYADVDMLENDKVVTFLGSANRDPRQWQNPETFDIDRKPVGHVAFGTGIHGCVGQAVARMEGELVLAALAKRVKRIEITGEPRRRLNNTLRALDSLPVRLIPH</sequence>
<dbReference type="SUPFAM" id="SSF48264">
    <property type="entry name" value="Cytochrome P450"/>
    <property type="match status" value="1"/>
</dbReference>
<dbReference type="Proteomes" id="UP000776983">
    <property type="component" value="Unassembled WGS sequence"/>
</dbReference>
<evidence type="ECO:0000256" key="2">
    <source>
        <dbReference type="RuleBase" id="RU000461"/>
    </source>
</evidence>
<dbReference type="InterPro" id="IPR036396">
    <property type="entry name" value="Cyt_P450_sf"/>
</dbReference>
<dbReference type="InterPro" id="IPR017972">
    <property type="entry name" value="Cyt_P450_CS"/>
</dbReference>
<keyword evidence="2" id="KW-0560">Oxidoreductase</keyword>
<evidence type="ECO:0000313" key="3">
    <source>
        <dbReference type="EMBL" id="MCB5363654.1"/>
    </source>
</evidence>
<dbReference type="PANTHER" id="PTHR46696">
    <property type="entry name" value="P450, PUTATIVE (EUROFUNG)-RELATED"/>
    <property type="match status" value="1"/>
</dbReference>
<dbReference type="PROSITE" id="PS00086">
    <property type="entry name" value="CYTOCHROME_P450"/>
    <property type="match status" value="1"/>
</dbReference>
<keyword evidence="2" id="KW-0503">Monooxygenase</keyword>
<dbReference type="CDD" id="cd11037">
    <property type="entry name" value="CYP199A2-like"/>
    <property type="match status" value="1"/>
</dbReference>
<dbReference type="PRINTS" id="PR00359">
    <property type="entry name" value="BP450"/>
</dbReference>
<keyword evidence="2" id="KW-0349">Heme</keyword>
<organism evidence="3 4">
    <name type="scientific">Mesopusillimonas faecipullorum</name>
    <dbReference type="NCBI Taxonomy" id="2755040"/>
    <lineage>
        <taxon>Bacteria</taxon>
        <taxon>Pseudomonadati</taxon>
        <taxon>Pseudomonadota</taxon>
        <taxon>Betaproteobacteria</taxon>
        <taxon>Burkholderiales</taxon>
        <taxon>Alcaligenaceae</taxon>
        <taxon>Mesopusillimonas</taxon>
    </lineage>
</organism>
<keyword evidence="2" id="KW-0408">Iron</keyword>
<dbReference type="Gene3D" id="1.10.630.10">
    <property type="entry name" value="Cytochrome P450"/>
    <property type="match status" value="1"/>
</dbReference>
<dbReference type="InterPro" id="IPR002397">
    <property type="entry name" value="Cyt_P450_B"/>
</dbReference>
<comment type="caution">
    <text evidence="3">The sequence shown here is derived from an EMBL/GenBank/DDBJ whole genome shotgun (WGS) entry which is preliminary data.</text>
</comment>
<keyword evidence="4" id="KW-1185">Reference proteome</keyword>
<dbReference type="PANTHER" id="PTHR46696:SF1">
    <property type="entry name" value="CYTOCHROME P450 YJIB-RELATED"/>
    <property type="match status" value="1"/>
</dbReference>
<comment type="similarity">
    <text evidence="1 2">Belongs to the cytochrome P450 family.</text>
</comment>
<dbReference type="PRINTS" id="PR00385">
    <property type="entry name" value="P450"/>
</dbReference>
<dbReference type="RefSeq" id="WP_226954021.1">
    <property type="nucleotide sequence ID" value="NZ_JACDXW010000003.1"/>
</dbReference>
<keyword evidence="2" id="KW-0479">Metal-binding</keyword>